<protein>
    <recommendedName>
        <fullName evidence="1">Cthe-2314-like HEPN domain-containing protein</fullName>
    </recommendedName>
</protein>
<organism evidence="2 3">
    <name type="scientific">Mogibacterium diversum</name>
    <dbReference type="NCBI Taxonomy" id="114527"/>
    <lineage>
        <taxon>Bacteria</taxon>
        <taxon>Bacillati</taxon>
        <taxon>Bacillota</taxon>
        <taxon>Clostridia</taxon>
        <taxon>Peptostreptococcales</taxon>
        <taxon>Anaerovoracaceae</taxon>
        <taxon>Mogibacterium</taxon>
    </lineage>
</organism>
<evidence type="ECO:0000313" key="3">
    <source>
        <dbReference type="Proteomes" id="UP000722050"/>
    </source>
</evidence>
<dbReference type="AlphaFoldDB" id="A0A930EGB9"/>
<dbReference type="Pfam" id="PF18730">
    <property type="entry name" value="HEPN_Cthe2314"/>
    <property type="match status" value="1"/>
</dbReference>
<sequence>MAIVDGIIYPELHKRLYVHDSLTILIARDKELYNALIKDLRVLRAYLEDISINLQIKVSFADSIDKNTLGENLRKDDVDVALIDEGVFNDKDKISLIRYTQIVHTKEELMEEIGAFLVGNEIYWNFDSPVWHGILLSRYTPGQGIAIKAQEFFDYIQSEKLPEKLTARARHLWAKTNLLSYSRDLLTYVLQLRRKTRRRGYNENQNFNIEINYHLTNFYFLMASAFDIVSRFLNEYYSLGINDFKKLALEKKTMLNRLKESVPDLYIFVSETENNKWISWLKRRRNYIAHDGGVGHAPLVKEKQVKLTDKEVSDIVDAQADWGSLAIILPQAVYDQYRQLAKEMVRLKNDYKVIAEDIMVVESKDGSEIFSPLISIHYDYDKFSQIVDNIMSIILHNPRAEK</sequence>
<feature type="domain" description="Cthe-2314-like HEPN" evidence="1">
    <location>
        <begin position="210"/>
        <end position="291"/>
    </location>
</feature>
<dbReference type="InterPro" id="IPR041394">
    <property type="entry name" value="HEPN_Cthe2314"/>
</dbReference>
<evidence type="ECO:0000259" key="1">
    <source>
        <dbReference type="Pfam" id="PF18730"/>
    </source>
</evidence>
<dbReference type="EMBL" id="JABZQH010000081">
    <property type="protein sequence ID" value="MBF1352097.1"/>
    <property type="molecule type" value="Genomic_DNA"/>
</dbReference>
<evidence type="ECO:0000313" key="2">
    <source>
        <dbReference type="EMBL" id="MBF1352097.1"/>
    </source>
</evidence>
<comment type="caution">
    <text evidence="2">The sequence shown here is derived from an EMBL/GenBank/DDBJ whole genome shotgun (WGS) entry which is preliminary data.</text>
</comment>
<name>A0A930EGB9_9FIRM</name>
<proteinExistence type="predicted"/>
<dbReference type="Proteomes" id="UP000722050">
    <property type="component" value="Unassembled WGS sequence"/>
</dbReference>
<gene>
    <name evidence="2" type="ORF">HXM71_03125</name>
</gene>
<accession>A0A930EGB9</accession>
<reference evidence="2" key="1">
    <citation type="submission" date="2020-04" db="EMBL/GenBank/DDBJ databases">
        <title>Deep metagenomics examines the oral microbiome during advanced dental caries in children, revealing novel taxa and co-occurrences with host molecules.</title>
        <authorList>
            <person name="Baker J.L."/>
            <person name="Morton J.T."/>
            <person name="Dinis M."/>
            <person name="Alvarez R."/>
            <person name="Tran N.C."/>
            <person name="Knight R."/>
            <person name="Edlund A."/>
        </authorList>
    </citation>
    <scope>NUCLEOTIDE SEQUENCE</scope>
    <source>
        <strain evidence="2">JCVI_24_bin.8</strain>
    </source>
</reference>